<dbReference type="SMART" id="SM00347">
    <property type="entry name" value="HTH_MARR"/>
    <property type="match status" value="1"/>
</dbReference>
<feature type="domain" description="HTH marR-type" evidence="1">
    <location>
        <begin position="14"/>
        <end position="146"/>
    </location>
</feature>
<dbReference type="InterPro" id="IPR036388">
    <property type="entry name" value="WH-like_DNA-bd_sf"/>
</dbReference>
<protein>
    <submittedName>
        <fullName evidence="2">MarR family winged helix-turn-helix transcriptional regulator</fullName>
    </submittedName>
</protein>
<dbReference type="PANTHER" id="PTHR33164:SF89">
    <property type="entry name" value="MARR FAMILY REGULATORY PROTEIN"/>
    <property type="match status" value="1"/>
</dbReference>
<dbReference type="PRINTS" id="PR00598">
    <property type="entry name" value="HTHMARR"/>
</dbReference>
<gene>
    <name evidence="2" type="ORF">ACFOOG_00625</name>
</gene>
<evidence type="ECO:0000259" key="1">
    <source>
        <dbReference type="PROSITE" id="PS50995"/>
    </source>
</evidence>
<organism evidence="2 3">
    <name type="scientific">Saccharospirillum mangrovi</name>
    <dbReference type="NCBI Taxonomy" id="2161747"/>
    <lineage>
        <taxon>Bacteria</taxon>
        <taxon>Pseudomonadati</taxon>
        <taxon>Pseudomonadota</taxon>
        <taxon>Gammaproteobacteria</taxon>
        <taxon>Oceanospirillales</taxon>
        <taxon>Saccharospirillaceae</taxon>
        <taxon>Saccharospirillum</taxon>
    </lineage>
</organism>
<dbReference type="PANTHER" id="PTHR33164">
    <property type="entry name" value="TRANSCRIPTIONAL REGULATOR, MARR FAMILY"/>
    <property type="match status" value="1"/>
</dbReference>
<reference evidence="3" key="1">
    <citation type="journal article" date="2019" name="Int. J. Syst. Evol. Microbiol.">
        <title>The Global Catalogue of Microorganisms (GCM) 10K type strain sequencing project: providing services to taxonomists for standard genome sequencing and annotation.</title>
        <authorList>
            <consortium name="The Broad Institute Genomics Platform"/>
            <consortium name="The Broad Institute Genome Sequencing Center for Infectious Disease"/>
            <person name="Wu L."/>
            <person name="Ma J."/>
        </authorList>
    </citation>
    <scope>NUCLEOTIDE SEQUENCE [LARGE SCALE GENOMIC DNA]</scope>
    <source>
        <strain evidence="3">IBRC 10765</strain>
    </source>
</reference>
<sequence length="149" mass="16996">MTQNQNDIDYSMLNTLVGYRLRRAQIAYFENFTATCTEQGVTPGLFGILAIVLNNPGLTQTAVAQAIHTDRSAMVAAVDKLEKLKLMERRPSENDRRSYALYLTPEGERFTHALHQKVLAHESHFEQVMKPGEKEQMLDMLMRIIDLVN</sequence>
<dbReference type="SUPFAM" id="SSF46785">
    <property type="entry name" value="Winged helix' DNA-binding domain"/>
    <property type="match status" value="1"/>
</dbReference>
<dbReference type="RefSeq" id="WP_380692456.1">
    <property type="nucleotide sequence ID" value="NZ_JBHRYR010000002.1"/>
</dbReference>
<accession>A0ABV7ZSV7</accession>
<dbReference type="PROSITE" id="PS50995">
    <property type="entry name" value="HTH_MARR_2"/>
    <property type="match status" value="1"/>
</dbReference>
<dbReference type="EMBL" id="JBHRYR010000002">
    <property type="protein sequence ID" value="MFC3851319.1"/>
    <property type="molecule type" value="Genomic_DNA"/>
</dbReference>
<dbReference type="Pfam" id="PF12802">
    <property type="entry name" value="MarR_2"/>
    <property type="match status" value="1"/>
</dbReference>
<dbReference type="Proteomes" id="UP001595617">
    <property type="component" value="Unassembled WGS sequence"/>
</dbReference>
<comment type="caution">
    <text evidence="2">The sequence shown here is derived from an EMBL/GenBank/DDBJ whole genome shotgun (WGS) entry which is preliminary data.</text>
</comment>
<dbReference type="Gene3D" id="1.10.10.10">
    <property type="entry name" value="Winged helix-like DNA-binding domain superfamily/Winged helix DNA-binding domain"/>
    <property type="match status" value="1"/>
</dbReference>
<dbReference type="InterPro" id="IPR000835">
    <property type="entry name" value="HTH_MarR-typ"/>
</dbReference>
<evidence type="ECO:0000313" key="3">
    <source>
        <dbReference type="Proteomes" id="UP001595617"/>
    </source>
</evidence>
<name>A0ABV7ZSV7_9GAMM</name>
<keyword evidence="3" id="KW-1185">Reference proteome</keyword>
<dbReference type="InterPro" id="IPR036390">
    <property type="entry name" value="WH_DNA-bd_sf"/>
</dbReference>
<evidence type="ECO:0000313" key="2">
    <source>
        <dbReference type="EMBL" id="MFC3851319.1"/>
    </source>
</evidence>
<dbReference type="InterPro" id="IPR039422">
    <property type="entry name" value="MarR/SlyA-like"/>
</dbReference>
<proteinExistence type="predicted"/>